<dbReference type="EMBL" id="JACLYY010000001">
    <property type="protein sequence ID" value="MBM6736666.1"/>
    <property type="molecule type" value="Genomic_DNA"/>
</dbReference>
<comment type="caution">
    <text evidence="2">The sequence shown here is derived from an EMBL/GenBank/DDBJ whole genome shotgun (WGS) entry which is preliminary data.</text>
</comment>
<dbReference type="Proteomes" id="UP000716906">
    <property type="component" value="Unassembled WGS sequence"/>
</dbReference>
<dbReference type="InterPro" id="IPR035069">
    <property type="entry name" value="TTHA1013/TTHA0281-like"/>
</dbReference>
<dbReference type="Gene3D" id="3.30.160.250">
    <property type="match status" value="1"/>
</dbReference>
<dbReference type="SUPFAM" id="SSF143100">
    <property type="entry name" value="TTHA1013/TTHA0281-like"/>
    <property type="match status" value="1"/>
</dbReference>
<evidence type="ECO:0000259" key="1">
    <source>
        <dbReference type="Pfam" id="PF15919"/>
    </source>
</evidence>
<gene>
    <name evidence="2" type="ORF">H7U36_00885</name>
</gene>
<feature type="domain" description="HicB-like antitoxin of toxin-antitoxin system" evidence="1">
    <location>
        <begin position="5"/>
        <end position="110"/>
    </location>
</feature>
<proteinExistence type="predicted"/>
<name>A0ABS2E4X4_9FIRM</name>
<protein>
    <submittedName>
        <fullName evidence="2">Type II toxin-antitoxin system HicB family antitoxin</fullName>
    </submittedName>
</protein>
<dbReference type="Pfam" id="PF15919">
    <property type="entry name" value="HicB_lk_antitox"/>
    <property type="match status" value="1"/>
</dbReference>
<dbReference type="InterPro" id="IPR031807">
    <property type="entry name" value="HicB-like"/>
</dbReference>
<reference evidence="2 3" key="1">
    <citation type="journal article" date="2021" name="Sci. Rep.">
        <title>The distribution of antibiotic resistance genes in chicken gut microbiota commensals.</title>
        <authorList>
            <person name="Juricova H."/>
            <person name="Matiasovicova J."/>
            <person name="Kubasova T."/>
            <person name="Cejkova D."/>
            <person name="Rychlik I."/>
        </authorList>
    </citation>
    <scope>NUCLEOTIDE SEQUENCE [LARGE SCALE GENOMIC DNA]</scope>
    <source>
        <strain evidence="2 3">An773</strain>
    </source>
</reference>
<keyword evidence="3" id="KW-1185">Reference proteome</keyword>
<dbReference type="RefSeq" id="WP_033125250.1">
    <property type="nucleotide sequence ID" value="NZ_JACLYY010000001.1"/>
</dbReference>
<accession>A0ABS2E4X4</accession>
<sequence length="140" mass="15391">MKAVYPVLFTKTENNILIEVPDFDILTEGENMSNAIEMARDAIEVKCVSLEDANKPIPKPSALEGLNANDGVFAGEGNTVISLVDIDSGEYRRKIDTKTVRRNVALPSWLNYEAEHAGINVSRVLQEALISTLGLKTPNY</sequence>
<evidence type="ECO:0000313" key="3">
    <source>
        <dbReference type="Proteomes" id="UP000716906"/>
    </source>
</evidence>
<organism evidence="2 3">
    <name type="scientific">Faecalicatena fissicatena</name>
    <dbReference type="NCBI Taxonomy" id="290055"/>
    <lineage>
        <taxon>Bacteria</taxon>
        <taxon>Bacillati</taxon>
        <taxon>Bacillota</taxon>
        <taxon>Clostridia</taxon>
        <taxon>Lachnospirales</taxon>
        <taxon>Lachnospiraceae</taxon>
        <taxon>Faecalicatena</taxon>
    </lineage>
</organism>
<evidence type="ECO:0000313" key="2">
    <source>
        <dbReference type="EMBL" id="MBM6736666.1"/>
    </source>
</evidence>